<sequence>MFCMNLIPILNDTCRDWFQLSLKALSVFRDQLESFMKTLMMSLQDEEGSSARNPVVASPVVPNHTSLSSQSNAGENDENVPLPPSSKSPITSQSSDVLNSSQDEPVTDGQTFPLRVSKIDRGVLQINTF</sequence>
<accession>A0A251TNR1</accession>
<dbReference type="InParanoid" id="A0A251TNR1"/>
<evidence type="ECO:0000313" key="3">
    <source>
        <dbReference type="Proteomes" id="UP000215914"/>
    </source>
</evidence>
<organism evidence="2 3">
    <name type="scientific">Helianthus annuus</name>
    <name type="common">Common sunflower</name>
    <dbReference type="NCBI Taxonomy" id="4232"/>
    <lineage>
        <taxon>Eukaryota</taxon>
        <taxon>Viridiplantae</taxon>
        <taxon>Streptophyta</taxon>
        <taxon>Embryophyta</taxon>
        <taxon>Tracheophyta</taxon>
        <taxon>Spermatophyta</taxon>
        <taxon>Magnoliopsida</taxon>
        <taxon>eudicotyledons</taxon>
        <taxon>Gunneridae</taxon>
        <taxon>Pentapetalae</taxon>
        <taxon>asterids</taxon>
        <taxon>campanulids</taxon>
        <taxon>Asterales</taxon>
        <taxon>Asteraceae</taxon>
        <taxon>Asteroideae</taxon>
        <taxon>Heliantheae alliance</taxon>
        <taxon>Heliantheae</taxon>
        <taxon>Helianthus</taxon>
    </lineage>
</organism>
<name>A0A251TNR1_HELAN</name>
<keyword evidence="3" id="KW-1185">Reference proteome</keyword>
<dbReference type="Proteomes" id="UP000215914">
    <property type="component" value="Chromosome 10"/>
</dbReference>
<dbReference type="AlphaFoldDB" id="A0A251TNR1"/>
<evidence type="ECO:0000256" key="1">
    <source>
        <dbReference type="SAM" id="MobiDB-lite"/>
    </source>
</evidence>
<proteinExistence type="predicted"/>
<protein>
    <submittedName>
        <fullName evidence="2">Uncharacterized protein</fullName>
    </submittedName>
</protein>
<gene>
    <name evidence="2" type="ORF">HannXRQ_Chr10g0313271</name>
</gene>
<feature type="compositionally biased region" description="Polar residues" evidence="1">
    <location>
        <begin position="96"/>
        <end position="110"/>
    </location>
</feature>
<dbReference type="EMBL" id="CM007899">
    <property type="protein sequence ID" value="OTG12767.1"/>
    <property type="molecule type" value="Genomic_DNA"/>
</dbReference>
<feature type="region of interest" description="Disordered" evidence="1">
    <location>
        <begin position="44"/>
        <end position="113"/>
    </location>
</feature>
<evidence type="ECO:0000313" key="2">
    <source>
        <dbReference type="EMBL" id="OTG12767.1"/>
    </source>
</evidence>
<feature type="compositionally biased region" description="Polar residues" evidence="1">
    <location>
        <begin position="63"/>
        <end position="74"/>
    </location>
</feature>
<reference evidence="3" key="1">
    <citation type="journal article" date="2017" name="Nature">
        <title>The sunflower genome provides insights into oil metabolism, flowering and Asterid evolution.</title>
        <authorList>
            <person name="Badouin H."/>
            <person name="Gouzy J."/>
            <person name="Grassa C.J."/>
            <person name="Murat F."/>
            <person name="Staton S.E."/>
            <person name="Cottret L."/>
            <person name="Lelandais-Briere C."/>
            <person name="Owens G.L."/>
            <person name="Carrere S."/>
            <person name="Mayjonade B."/>
            <person name="Legrand L."/>
            <person name="Gill N."/>
            <person name="Kane N.C."/>
            <person name="Bowers J.E."/>
            <person name="Hubner S."/>
            <person name="Bellec A."/>
            <person name="Berard A."/>
            <person name="Berges H."/>
            <person name="Blanchet N."/>
            <person name="Boniface M.C."/>
            <person name="Brunel D."/>
            <person name="Catrice O."/>
            <person name="Chaidir N."/>
            <person name="Claudel C."/>
            <person name="Donnadieu C."/>
            <person name="Faraut T."/>
            <person name="Fievet G."/>
            <person name="Helmstetter N."/>
            <person name="King M."/>
            <person name="Knapp S.J."/>
            <person name="Lai Z."/>
            <person name="Le Paslier M.C."/>
            <person name="Lippi Y."/>
            <person name="Lorenzon L."/>
            <person name="Mandel J.R."/>
            <person name="Marage G."/>
            <person name="Marchand G."/>
            <person name="Marquand E."/>
            <person name="Bret-Mestries E."/>
            <person name="Morien E."/>
            <person name="Nambeesan S."/>
            <person name="Nguyen T."/>
            <person name="Pegot-Espagnet P."/>
            <person name="Pouilly N."/>
            <person name="Raftis F."/>
            <person name="Sallet E."/>
            <person name="Schiex T."/>
            <person name="Thomas J."/>
            <person name="Vandecasteele C."/>
            <person name="Vares D."/>
            <person name="Vear F."/>
            <person name="Vautrin S."/>
            <person name="Crespi M."/>
            <person name="Mangin B."/>
            <person name="Burke J.M."/>
            <person name="Salse J."/>
            <person name="Munos S."/>
            <person name="Vincourt P."/>
            <person name="Rieseberg L.H."/>
            <person name="Langlade N.B."/>
        </authorList>
    </citation>
    <scope>NUCLEOTIDE SEQUENCE [LARGE SCALE GENOMIC DNA]</scope>
    <source>
        <strain evidence="3">cv. SF193</strain>
    </source>
</reference>